<dbReference type="SUPFAM" id="SSF81383">
    <property type="entry name" value="F-box domain"/>
    <property type="match status" value="1"/>
</dbReference>
<evidence type="ECO:0000259" key="1">
    <source>
        <dbReference type="Pfam" id="PF12937"/>
    </source>
</evidence>
<dbReference type="HOGENOM" id="CLU_1305297_0_0_1"/>
<name>A0A0C3MWI3_PISTI</name>
<evidence type="ECO:0000313" key="3">
    <source>
        <dbReference type="Proteomes" id="UP000054217"/>
    </source>
</evidence>
<proteinExistence type="predicted"/>
<reference evidence="3" key="2">
    <citation type="submission" date="2015-01" db="EMBL/GenBank/DDBJ databases">
        <title>Evolutionary Origins and Diversification of the Mycorrhizal Mutualists.</title>
        <authorList>
            <consortium name="DOE Joint Genome Institute"/>
            <consortium name="Mycorrhizal Genomics Consortium"/>
            <person name="Kohler A."/>
            <person name="Kuo A."/>
            <person name="Nagy L.G."/>
            <person name="Floudas D."/>
            <person name="Copeland A."/>
            <person name="Barry K.W."/>
            <person name="Cichocki N."/>
            <person name="Veneault-Fourrey C."/>
            <person name="LaButti K."/>
            <person name="Lindquist E.A."/>
            <person name="Lipzen A."/>
            <person name="Lundell T."/>
            <person name="Morin E."/>
            <person name="Murat C."/>
            <person name="Riley R."/>
            <person name="Ohm R."/>
            <person name="Sun H."/>
            <person name="Tunlid A."/>
            <person name="Henrissat B."/>
            <person name="Grigoriev I.V."/>
            <person name="Hibbett D.S."/>
            <person name="Martin F."/>
        </authorList>
    </citation>
    <scope>NUCLEOTIDE SEQUENCE [LARGE SCALE GENOMIC DNA]</scope>
    <source>
        <strain evidence="3">Marx 270</strain>
    </source>
</reference>
<keyword evidence="3" id="KW-1185">Reference proteome</keyword>
<sequence length="211" mass="22991">MGGGSDILSSPPTTLSEEFLSMLTTADAEELDEVIDALCLAIVCASQWRNSFAPAACLPGDVLLLIFELGLENRDTSTLRSLSQVCSRWRSIILQAPLLWCKALNLVDSAMWVAKILRRTQAVPLDIHFDTAEDNTGYAIPNLTTILANYFERCANLHIEGYGDDIEEVLGTAITATRQISLTPFFLFQSHASPPSISKAVYSAGMSFAQS</sequence>
<dbReference type="AlphaFoldDB" id="A0A0C3MWI3"/>
<dbReference type="OrthoDB" id="2642492at2759"/>
<reference evidence="2 3" key="1">
    <citation type="submission" date="2014-04" db="EMBL/GenBank/DDBJ databases">
        <authorList>
            <consortium name="DOE Joint Genome Institute"/>
            <person name="Kuo A."/>
            <person name="Kohler A."/>
            <person name="Costa M.D."/>
            <person name="Nagy L.G."/>
            <person name="Floudas D."/>
            <person name="Copeland A."/>
            <person name="Barry K.W."/>
            <person name="Cichocki N."/>
            <person name="Veneault-Fourrey C."/>
            <person name="LaButti K."/>
            <person name="Lindquist E.A."/>
            <person name="Lipzen A."/>
            <person name="Lundell T."/>
            <person name="Morin E."/>
            <person name="Murat C."/>
            <person name="Sun H."/>
            <person name="Tunlid A."/>
            <person name="Henrissat B."/>
            <person name="Grigoriev I.V."/>
            <person name="Hibbett D.S."/>
            <person name="Martin F."/>
            <person name="Nordberg H.P."/>
            <person name="Cantor M.N."/>
            <person name="Hua S.X."/>
        </authorList>
    </citation>
    <scope>NUCLEOTIDE SEQUENCE [LARGE SCALE GENOMIC DNA]</scope>
    <source>
        <strain evidence="2 3">Marx 270</strain>
    </source>
</reference>
<organism evidence="2 3">
    <name type="scientific">Pisolithus tinctorius Marx 270</name>
    <dbReference type="NCBI Taxonomy" id="870435"/>
    <lineage>
        <taxon>Eukaryota</taxon>
        <taxon>Fungi</taxon>
        <taxon>Dikarya</taxon>
        <taxon>Basidiomycota</taxon>
        <taxon>Agaricomycotina</taxon>
        <taxon>Agaricomycetes</taxon>
        <taxon>Agaricomycetidae</taxon>
        <taxon>Boletales</taxon>
        <taxon>Sclerodermatineae</taxon>
        <taxon>Pisolithaceae</taxon>
        <taxon>Pisolithus</taxon>
    </lineage>
</organism>
<evidence type="ECO:0000313" key="2">
    <source>
        <dbReference type="EMBL" id="KIN93294.1"/>
    </source>
</evidence>
<gene>
    <name evidence="2" type="ORF">M404DRAFT_36217</name>
</gene>
<dbReference type="InterPro" id="IPR036047">
    <property type="entry name" value="F-box-like_dom_sf"/>
</dbReference>
<accession>A0A0C3MWI3</accession>
<protein>
    <recommendedName>
        <fullName evidence="1">F-box domain-containing protein</fullName>
    </recommendedName>
</protein>
<dbReference type="Proteomes" id="UP000054217">
    <property type="component" value="Unassembled WGS sequence"/>
</dbReference>
<dbReference type="Pfam" id="PF12937">
    <property type="entry name" value="F-box-like"/>
    <property type="match status" value="1"/>
</dbReference>
<feature type="domain" description="F-box" evidence="1">
    <location>
        <begin position="57"/>
        <end position="101"/>
    </location>
</feature>
<dbReference type="Gene3D" id="1.20.1280.50">
    <property type="match status" value="1"/>
</dbReference>
<dbReference type="InterPro" id="IPR001810">
    <property type="entry name" value="F-box_dom"/>
</dbReference>
<dbReference type="EMBL" id="KN832185">
    <property type="protein sequence ID" value="KIN93294.1"/>
    <property type="molecule type" value="Genomic_DNA"/>
</dbReference>
<dbReference type="InParanoid" id="A0A0C3MWI3"/>